<dbReference type="AlphaFoldDB" id="A0A934SER9"/>
<comment type="caution">
    <text evidence="2">The sequence shown here is derived from an EMBL/GenBank/DDBJ whole genome shotgun (WGS) entry which is preliminary data.</text>
</comment>
<accession>A0A934SER9</accession>
<dbReference type="EMBL" id="JAENIJ010000058">
    <property type="protein sequence ID" value="MBK1884559.1"/>
    <property type="molecule type" value="Genomic_DNA"/>
</dbReference>
<evidence type="ECO:0000256" key="1">
    <source>
        <dbReference type="SAM" id="MobiDB-lite"/>
    </source>
</evidence>
<organism evidence="2 3">
    <name type="scientific">Luteolibacter pohnpeiensis</name>
    <dbReference type="NCBI Taxonomy" id="454153"/>
    <lineage>
        <taxon>Bacteria</taxon>
        <taxon>Pseudomonadati</taxon>
        <taxon>Verrucomicrobiota</taxon>
        <taxon>Verrucomicrobiia</taxon>
        <taxon>Verrucomicrobiales</taxon>
        <taxon>Verrucomicrobiaceae</taxon>
        <taxon>Luteolibacter</taxon>
    </lineage>
</organism>
<gene>
    <name evidence="2" type="ORF">JIN85_19240</name>
</gene>
<evidence type="ECO:0000313" key="2">
    <source>
        <dbReference type="EMBL" id="MBK1884559.1"/>
    </source>
</evidence>
<proteinExistence type="predicted"/>
<keyword evidence="3" id="KW-1185">Reference proteome</keyword>
<name>A0A934SER9_9BACT</name>
<feature type="compositionally biased region" description="Acidic residues" evidence="1">
    <location>
        <begin position="70"/>
        <end position="79"/>
    </location>
</feature>
<reference evidence="2" key="1">
    <citation type="submission" date="2021-01" db="EMBL/GenBank/DDBJ databases">
        <title>Modified the classification status of verrucomicrobia.</title>
        <authorList>
            <person name="Feng X."/>
        </authorList>
    </citation>
    <scope>NUCLEOTIDE SEQUENCE</scope>
    <source>
        <strain evidence="2">KCTC 22041</strain>
    </source>
</reference>
<evidence type="ECO:0000313" key="3">
    <source>
        <dbReference type="Proteomes" id="UP000603141"/>
    </source>
</evidence>
<dbReference type="Proteomes" id="UP000603141">
    <property type="component" value="Unassembled WGS sequence"/>
</dbReference>
<feature type="region of interest" description="Disordered" evidence="1">
    <location>
        <begin position="52"/>
        <end position="79"/>
    </location>
</feature>
<protein>
    <submittedName>
        <fullName evidence="2">Uncharacterized protein</fullName>
    </submittedName>
</protein>
<dbReference type="RefSeq" id="WP_200273864.1">
    <property type="nucleotide sequence ID" value="NZ_JAENIJ010000058.1"/>
</dbReference>
<sequence length="309" mass="33263">MRVPISISILLALLVLGGTWWWNTREMDFLTPPSEAKLAAIRAQVLSTVPEDPIIPPVAETPDQSNGETPAEESLPETEPVPEIELGDIDSAPGLPAYQNIATQGAAHMLALSKLLASKGQFERSLLALERILDSTNPDPIQASEAIESIRQLRPTLPDWNIDPNGVIPIVLHAHTSRELESSIKPALDQLAKQIERASSGILKAEIDLTTGKPAAANAATLVAIHLSGPAKNNVSTEVLSFTADDSSEMTRDLAKSVYRLVNNLLQRTTTLSPLLPLSEGDDPLDAMQFKITRLAWKNVGMALASTAE</sequence>